<protein>
    <submittedName>
        <fullName evidence="3">F-box domain-containing protein</fullName>
    </submittedName>
</protein>
<dbReference type="InterPro" id="IPR032675">
    <property type="entry name" value="LRR_dom_sf"/>
</dbReference>
<dbReference type="Gene3D" id="3.80.10.10">
    <property type="entry name" value="Ribonuclease Inhibitor"/>
    <property type="match status" value="1"/>
</dbReference>
<dbReference type="SMART" id="SM00256">
    <property type="entry name" value="FBOX"/>
    <property type="match status" value="1"/>
</dbReference>
<dbReference type="OrthoDB" id="3162794at2759"/>
<dbReference type="Pfam" id="PF00646">
    <property type="entry name" value="F-box"/>
    <property type="match status" value="1"/>
</dbReference>
<feature type="compositionally biased region" description="Basic and acidic residues" evidence="1">
    <location>
        <begin position="510"/>
        <end position="521"/>
    </location>
</feature>
<evidence type="ECO:0000313" key="3">
    <source>
        <dbReference type="EMBL" id="KAF7319180.1"/>
    </source>
</evidence>
<sequence length="556" mass="62323">MAVETTAPSRHRRRSLKALLQLPALFPRSTAAVSFTPNPGPPTTHISLPEDILHEILQDLSAGDILNLCLCSSHLRTLLAPELYRNMHLRSSRACQSGLNLLMKRPELCGHVRKLTLRPQWYLSWPTPDSALDERWVAKMVRLVAPGLTRLRTFDWDGTEMPPNTLWRTLRESCPELKELYTNVGFGDLSPRSELFNFSDLTLFSLSIRHGLPDATLFPVREELPSALWDMLLTRCPNLTELTLCSFSAGQRIFSIDRIVEGDWPQLTSLTLGTFGYNADFSLASQPPEMPLFLAKHPRLSALRLSWNFRRWMSPDEDPAFSVALPSTLEEFSGIAQQLPATGWDNVSTIDLMCEPLYAARFTPLCVALKAMPVLANLEIWVHVEPNMTAHAAFLQDLCDAAPRLEDLHFMCTTPFGKACSHFKPLAILARSLRSLPYLRSFALTKGHRYADESMRASAVRIFRAVAGPAAQTQLEQVSVRWARAACRNHLKQEGTYARVTPSVVAARSAGDHVNTRDNGKGEPGQDPEIEAWERGLRAVGGAFERKYRFVLTAEN</sequence>
<dbReference type="PROSITE" id="PS50181">
    <property type="entry name" value="FBOX"/>
    <property type="match status" value="1"/>
</dbReference>
<comment type="caution">
    <text evidence="3">The sequence shown here is derived from an EMBL/GenBank/DDBJ whole genome shotgun (WGS) entry which is preliminary data.</text>
</comment>
<dbReference type="EMBL" id="JACAZE010000003">
    <property type="protein sequence ID" value="KAF7319180.1"/>
    <property type="molecule type" value="Genomic_DNA"/>
</dbReference>
<reference evidence="3" key="1">
    <citation type="submission" date="2020-05" db="EMBL/GenBank/DDBJ databases">
        <title>Mycena genomes resolve the evolution of fungal bioluminescence.</title>
        <authorList>
            <person name="Tsai I.J."/>
        </authorList>
    </citation>
    <scope>NUCLEOTIDE SEQUENCE</scope>
    <source>
        <strain evidence="3">110903Hualien_Pintung</strain>
    </source>
</reference>
<dbReference type="Proteomes" id="UP000613580">
    <property type="component" value="Unassembled WGS sequence"/>
</dbReference>
<keyword evidence="4" id="KW-1185">Reference proteome</keyword>
<dbReference type="SUPFAM" id="SSF52047">
    <property type="entry name" value="RNI-like"/>
    <property type="match status" value="1"/>
</dbReference>
<evidence type="ECO:0000313" key="4">
    <source>
        <dbReference type="Proteomes" id="UP000613580"/>
    </source>
</evidence>
<organism evidence="3 4">
    <name type="scientific">Mycena chlorophos</name>
    <name type="common">Agaric fungus</name>
    <name type="synonym">Agaricus chlorophos</name>
    <dbReference type="NCBI Taxonomy" id="658473"/>
    <lineage>
        <taxon>Eukaryota</taxon>
        <taxon>Fungi</taxon>
        <taxon>Dikarya</taxon>
        <taxon>Basidiomycota</taxon>
        <taxon>Agaricomycotina</taxon>
        <taxon>Agaricomycetes</taxon>
        <taxon>Agaricomycetidae</taxon>
        <taxon>Agaricales</taxon>
        <taxon>Marasmiineae</taxon>
        <taxon>Mycenaceae</taxon>
        <taxon>Mycena</taxon>
    </lineage>
</organism>
<evidence type="ECO:0000256" key="1">
    <source>
        <dbReference type="SAM" id="MobiDB-lite"/>
    </source>
</evidence>
<dbReference type="InterPro" id="IPR036047">
    <property type="entry name" value="F-box-like_dom_sf"/>
</dbReference>
<proteinExistence type="predicted"/>
<evidence type="ECO:0000259" key="2">
    <source>
        <dbReference type="PROSITE" id="PS50181"/>
    </source>
</evidence>
<dbReference type="InterPro" id="IPR001810">
    <property type="entry name" value="F-box_dom"/>
</dbReference>
<accession>A0A8H6TP14</accession>
<dbReference type="SUPFAM" id="SSF81383">
    <property type="entry name" value="F-box domain"/>
    <property type="match status" value="1"/>
</dbReference>
<feature type="domain" description="F-box" evidence="2">
    <location>
        <begin position="42"/>
        <end position="87"/>
    </location>
</feature>
<feature type="region of interest" description="Disordered" evidence="1">
    <location>
        <begin position="508"/>
        <end position="530"/>
    </location>
</feature>
<dbReference type="AlphaFoldDB" id="A0A8H6TP14"/>
<gene>
    <name evidence="3" type="ORF">HMN09_00254500</name>
</gene>
<name>A0A8H6TP14_MYCCL</name>